<dbReference type="PROSITE" id="PS50106">
    <property type="entry name" value="PDZ"/>
    <property type="match status" value="1"/>
</dbReference>
<dbReference type="Pfam" id="PF03572">
    <property type="entry name" value="Peptidase_S41"/>
    <property type="match status" value="1"/>
</dbReference>
<dbReference type="CDD" id="cd07560">
    <property type="entry name" value="Peptidase_S41_CPP"/>
    <property type="match status" value="1"/>
</dbReference>
<evidence type="ECO:0000256" key="7">
    <source>
        <dbReference type="SAM" id="SignalP"/>
    </source>
</evidence>
<dbReference type="PANTHER" id="PTHR32060:SF22">
    <property type="entry name" value="CARBOXYL-TERMINAL-PROCESSING PEPTIDASE 3, CHLOROPLASTIC"/>
    <property type="match status" value="1"/>
</dbReference>
<dbReference type="GO" id="GO:0006508">
    <property type="term" value="P:proteolysis"/>
    <property type="evidence" value="ECO:0007669"/>
    <property type="project" value="UniProtKB-KW"/>
</dbReference>
<dbReference type="GO" id="GO:0007165">
    <property type="term" value="P:signal transduction"/>
    <property type="evidence" value="ECO:0007669"/>
    <property type="project" value="TreeGrafter"/>
</dbReference>
<dbReference type="SUPFAM" id="SSF52096">
    <property type="entry name" value="ClpP/crotonase"/>
    <property type="match status" value="1"/>
</dbReference>
<dbReference type="GO" id="GO:0030288">
    <property type="term" value="C:outer membrane-bounded periplasmic space"/>
    <property type="evidence" value="ECO:0007669"/>
    <property type="project" value="TreeGrafter"/>
</dbReference>
<evidence type="ECO:0000313" key="9">
    <source>
        <dbReference type="EMBL" id="NWK57147.1"/>
    </source>
</evidence>
<dbReference type="InterPro" id="IPR036034">
    <property type="entry name" value="PDZ_sf"/>
</dbReference>
<dbReference type="PROSITE" id="PS51257">
    <property type="entry name" value="PROKAR_LIPOPROTEIN"/>
    <property type="match status" value="1"/>
</dbReference>
<feature type="signal peptide" evidence="7">
    <location>
        <begin position="1"/>
        <end position="25"/>
    </location>
</feature>
<dbReference type="Pfam" id="PF11818">
    <property type="entry name" value="DUF3340"/>
    <property type="match status" value="1"/>
</dbReference>
<evidence type="ECO:0000256" key="2">
    <source>
        <dbReference type="ARBA" id="ARBA00022670"/>
    </source>
</evidence>
<dbReference type="InterPro" id="IPR020992">
    <property type="entry name" value="Tail_Prtase_C"/>
</dbReference>
<dbReference type="GO" id="GO:0004175">
    <property type="term" value="F:endopeptidase activity"/>
    <property type="evidence" value="ECO:0007669"/>
    <property type="project" value="TreeGrafter"/>
</dbReference>
<evidence type="ECO:0000256" key="5">
    <source>
        <dbReference type="RuleBase" id="RU004404"/>
    </source>
</evidence>
<feature type="coiled-coil region" evidence="6">
    <location>
        <begin position="615"/>
        <end position="647"/>
    </location>
</feature>
<dbReference type="InterPro" id="IPR005151">
    <property type="entry name" value="Tail-specific_protease"/>
</dbReference>
<keyword evidence="3 5" id="KW-0378">Hydrolase</keyword>
<accession>A0A851GQ72</accession>
<reference evidence="9 10" key="1">
    <citation type="submission" date="2020-07" db="EMBL/GenBank/DDBJ databases">
        <title>Roseicoccus Jingziensis gen. nov., sp. nov., isolated from coastal seawater.</title>
        <authorList>
            <person name="Feng X."/>
        </authorList>
    </citation>
    <scope>NUCLEOTIDE SEQUENCE [LARGE SCALE GENOMIC DNA]</scope>
    <source>
        <strain evidence="9 10">N1E253</strain>
    </source>
</reference>
<evidence type="ECO:0000256" key="4">
    <source>
        <dbReference type="ARBA" id="ARBA00022825"/>
    </source>
</evidence>
<evidence type="ECO:0000313" key="10">
    <source>
        <dbReference type="Proteomes" id="UP000557872"/>
    </source>
</evidence>
<dbReference type="PANTHER" id="PTHR32060">
    <property type="entry name" value="TAIL-SPECIFIC PROTEASE"/>
    <property type="match status" value="1"/>
</dbReference>
<feature type="domain" description="PDZ" evidence="8">
    <location>
        <begin position="239"/>
        <end position="295"/>
    </location>
</feature>
<gene>
    <name evidence="9" type="ORF">HW115_16110</name>
</gene>
<comment type="caution">
    <text evidence="9">The sequence shown here is derived from an EMBL/GenBank/DDBJ whole genome shotgun (WGS) entry which is preliminary data.</text>
</comment>
<dbReference type="InterPro" id="IPR040573">
    <property type="entry name" value="TSP_N"/>
</dbReference>
<name>A0A851GQ72_9BACT</name>
<dbReference type="Gene3D" id="2.30.42.10">
    <property type="match status" value="1"/>
</dbReference>
<dbReference type="SUPFAM" id="SSF50156">
    <property type="entry name" value="PDZ domain-like"/>
    <property type="match status" value="1"/>
</dbReference>
<evidence type="ECO:0000256" key="1">
    <source>
        <dbReference type="ARBA" id="ARBA00009179"/>
    </source>
</evidence>
<comment type="similarity">
    <text evidence="1 5">Belongs to the peptidase S41A family.</text>
</comment>
<dbReference type="AlphaFoldDB" id="A0A851GQ72"/>
<evidence type="ECO:0000259" key="8">
    <source>
        <dbReference type="PROSITE" id="PS50106"/>
    </source>
</evidence>
<dbReference type="SMART" id="SM00245">
    <property type="entry name" value="TSPc"/>
    <property type="match status" value="1"/>
</dbReference>
<dbReference type="CDD" id="cd06782">
    <property type="entry name" value="cpPDZ_CPP-like"/>
    <property type="match status" value="1"/>
</dbReference>
<dbReference type="FunFam" id="3.90.226.10:FF:000090">
    <property type="entry name" value="Tail-specific protease"/>
    <property type="match status" value="1"/>
</dbReference>
<protein>
    <submittedName>
        <fullName evidence="9">Carboxy terminal-processing peptidase</fullName>
    </submittedName>
</protein>
<evidence type="ECO:0000256" key="6">
    <source>
        <dbReference type="SAM" id="Coils"/>
    </source>
</evidence>
<dbReference type="EMBL" id="JACBAZ010000008">
    <property type="protein sequence ID" value="NWK57147.1"/>
    <property type="molecule type" value="Genomic_DNA"/>
</dbReference>
<keyword evidence="10" id="KW-1185">Reference proteome</keyword>
<keyword evidence="4 5" id="KW-0720">Serine protease</keyword>
<dbReference type="InterPro" id="IPR029045">
    <property type="entry name" value="ClpP/crotonase-like_dom_sf"/>
</dbReference>
<evidence type="ECO:0000256" key="3">
    <source>
        <dbReference type="ARBA" id="ARBA00022801"/>
    </source>
</evidence>
<dbReference type="InterPro" id="IPR004447">
    <property type="entry name" value="Peptidase_S41A"/>
</dbReference>
<keyword evidence="7" id="KW-0732">Signal</keyword>
<dbReference type="Gene3D" id="3.90.226.10">
    <property type="entry name" value="2-enoyl-CoA Hydratase, Chain A, domain 1"/>
    <property type="match status" value="1"/>
</dbReference>
<dbReference type="Proteomes" id="UP000557872">
    <property type="component" value="Unassembled WGS sequence"/>
</dbReference>
<dbReference type="InterPro" id="IPR001478">
    <property type="entry name" value="PDZ"/>
</dbReference>
<dbReference type="NCBIfam" id="TIGR00225">
    <property type="entry name" value="prc"/>
    <property type="match status" value="1"/>
</dbReference>
<dbReference type="GO" id="GO:0008236">
    <property type="term" value="F:serine-type peptidase activity"/>
    <property type="evidence" value="ECO:0007669"/>
    <property type="project" value="UniProtKB-KW"/>
</dbReference>
<dbReference type="Pfam" id="PF17804">
    <property type="entry name" value="TSP_NTD"/>
    <property type="match status" value="1"/>
</dbReference>
<proteinExistence type="inferred from homology"/>
<keyword evidence="2 5" id="KW-0645">Protease</keyword>
<sequence length="750" mass="84504">MKQSLLKIVASGLLMTLTSVSCVSAKTDFNEVGRQMVIMLRNSHYERFAFDEDLGKRFFDSYFSHLDPSKQYFLESDVEMFRKKYGSNMHQLLIDAQSMTAAKEIYAVYKKRANQRIGYAQELLKNEAEFSFDGDRTVMLSRKDAPWPENEAAAKQVWHDLVEQALLSESLRRENIAALAKKQGKEDPLKGKDAPGKMISLRFERILHGINDVTDEDIADQFFSAVAKSYDPHTDYFSKSQMERFMSGMQNSLVGIGALLQAEDDGATKITGIVVGGPADKGGELKLNDRIVGVDTLNKGTTEAMEDIMFAKLDHVVDIIRGKAGTEVRLKVEPAAGAPGEIKFIVIKRGKVELKDELAKAELVEMARPDGAKRRLGWISLPSFYADFKDWKTRCSIDIEELVLRLKEEQAEGIILDLRGNGGGSLEEVRRMTGFFTGSGPVVQVKNTQGRVEFKDSSHPKPIYDGPIVVLIDKTSASASEILAGALQDYNRAVVVGDTSSFGKGTVQQPMEIRRMMPFMSDARRAGVLKPTIQKFYRVSGSTTQLKGVESDIVLPSLLDAFEIGEKYLDHAMAHDSIRRAPGFRELNRGNLFLPTIKSQSQARVTASQDFKYIAEDAKRMIERREKNELSLNKELRKKELDEAEQRTNTRNEERKLRFSKVAEEDKKTFRFFRLNLDDLKNKELVEIDRKKDKESYMHMAKDNVADLDETPEWPSSLDPVKREAISILADLVESTERARMAGALQNNNS</sequence>
<keyword evidence="6" id="KW-0175">Coiled coil</keyword>
<feature type="chain" id="PRO_5032629424" evidence="7">
    <location>
        <begin position="26"/>
        <end position="750"/>
    </location>
</feature>
<organism evidence="9 10">
    <name type="scientific">Oceaniferula marina</name>
    <dbReference type="NCBI Taxonomy" id="2748318"/>
    <lineage>
        <taxon>Bacteria</taxon>
        <taxon>Pseudomonadati</taxon>
        <taxon>Verrucomicrobiota</taxon>
        <taxon>Verrucomicrobiia</taxon>
        <taxon>Verrucomicrobiales</taxon>
        <taxon>Verrucomicrobiaceae</taxon>
        <taxon>Oceaniferula</taxon>
    </lineage>
</organism>